<keyword evidence="4" id="KW-1003">Cell membrane</keyword>
<dbReference type="RefSeq" id="WP_152585704.1">
    <property type="nucleotide sequence ID" value="NZ_CP045423.1"/>
</dbReference>
<dbReference type="Proteomes" id="UP000325614">
    <property type="component" value="Chromosome"/>
</dbReference>
<dbReference type="KEGG" id="mico:GDR74_07395"/>
<dbReference type="PANTHER" id="PTHR30614">
    <property type="entry name" value="MEMBRANE COMPONENT OF AMINO ACID ABC TRANSPORTER"/>
    <property type="match status" value="1"/>
</dbReference>
<evidence type="ECO:0000256" key="5">
    <source>
        <dbReference type="ARBA" id="ARBA00022692"/>
    </source>
</evidence>
<dbReference type="Gene3D" id="1.10.3720.10">
    <property type="entry name" value="MetI-like"/>
    <property type="match status" value="1"/>
</dbReference>
<comment type="subcellular location">
    <subcellularLocation>
        <location evidence="1">Cell inner membrane</location>
        <topology evidence="1">Multi-pass membrane protein</topology>
    </subcellularLocation>
    <subcellularLocation>
        <location evidence="8">Cell membrane</location>
        <topology evidence="8">Multi-pass membrane protein</topology>
    </subcellularLocation>
</comment>
<accession>A0A5P9JV54</accession>
<dbReference type="InterPro" id="IPR035906">
    <property type="entry name" value="MetI-like_sf"/>
</dbReference>
<proteinExistence type="inferred from homology"/>
<evidence type="ECO:0000313" key="10">
    <source>
        <dbReference type="EMBL" id="QFU16059.1"/>
    </source>
</evidence>
<evidence type="ECO:0000256" key="6">
    <source>
        <dbReference type="ARBA" id="ARBA00022989"/>
    </source>
</evidence>
<dbReference type="PROSITE" id="PS50928">
    <property type="entry name" value="ABC_TM1"/>
    <property type="match status" value="1"/>
</dbReference>
<evidence type="ECO:0000256" key="1">
    <source>
        <dbReference type="ARBA" id="ARBA00004429"/>
    </source>
</evidence>
<keyword evidence="5 8" id="KW-0812">Transmembrane</keyword>
<keyword evidence="3 8" id="KW-0813">Transport</keyword>
<evidence type="ECO:0000256" key="8">
    <source>
        <dbReference type="RuleBase" id="RU363032"/>
    </source>
</evidence>
<evidence type="ECO:0000256" key="4">
    <source>
        <dbReference type="ARBA" id="ARBA00022475"/>
    </source>
</evidence>
<keyword evidence="11" id="KW-1185">Reference proteome</keyword>
<feature type="transmembrane region" description="Helical" evidence="8">
    <location>
        <begin position="56"/>
        <end position="79"/>
    </location>
</feature>
<keyword evidence="7 8" id="KW-0472">Membrane</keyword>
<dbReference type="InterPro" id="IPR043429">
    <property type="entry name" value="ArtM/GltK/GlnP/TcyL/YhdX-like"/>
</dbReference>
<dbReference type="NCBIfam" id="TIGR01726">
    <property type="entry name" value="HEQRo_perm_3TM"/>
    <property type="match status" value="1"/>
</dbReference>
<feature type="domain" description="ABC transmembrane type-1" evidence="9">
    <location>
        <begin position="20"/>
        <end position="208"/>
    </location>
</feature>
<dbReference type="GO" id="GO:0006865">
    <property type="term" value="P:amino acid transport"/>
    <property type="evidence" value="ECO:0007669"/>
    <property type="project" value="TreeGrafter"/>
</dbReference>
<dbReference type="EMBL" id="CP045423">
    <property type="protein sequence ID" value="QFU16059.1"/>
    <property type="molecule type" value="Genomic_DNA"/>
</dbReference>
<reference evidence="10 11" key="1">
    <citation type="submission" date="2019-10" db="EMBL/GenBank/DDBJ databases">
        <title>Isolation, Identification of Microvirga thermotolerans HR1, a novel thermophilic bacterium and Comparative Genomics of the genus Microvirga.</title>
        <authorList>
            <person name="Li J."/>
            <person name="Zhang W."/>
            <person name="Lin M."/>
            <person name="Wang J."/>
        </authorList>
    </citation>
    <scope>NUCLEOTIDE SEQUENCE [LARGE SCALE GENOMIC DNA]</scope>
    <source>
        <strain evidence="10 11">HR1</strain>
    </source>
</reference>
<evidence type="ECO:0000256" key="3">
    <source>
        <dbReference type="ARBA" id="ARBA00022448"/>
    </source>
</evidence>
<keyword evidence="6 8" id="KW-1133">Transmembrane helix</keyword>
<protein>
    <submittedName>
        <fullName evidence="10">ABC transporter permease subunit</fullName>
    </submittedName>
</protein>
<dbReference type="SUPFAM" id="SSF161098">
    <property type="entry name" value="MetI-like"/>
    <property type="match status" value="1"/>
</dbReference>
<dbReference type="InterPro" id="IPR010065">
    <property type="entry name" value="AA_ABC_transptr_permease_3TM"/>
</dbReference>
<evidence type="ECO:0000256" key="7">
    <source>
        <dbReference type="ARBA" id="ARBA00023136"/>
    </source>
</evidence>
<sequence>MFWLQLNRVIGYWPVLLKGIGMTLALSVLSLLIGIVIGFAFGILRAGPNRTLSRAVGLYVDFFRGTPFLVQVFIVFFILPEIGIELSAFTAGVVALSNAAACFIGEIVAAGIQSVPAGQTEAAAASGFTRAQQMRLIVLPQAVRVVTPSLVGQFVLMIKDSSVVSAIGLLDLTRSGWMIVQSVPNGLLVFGIVGIGYFLICYPLIWLSRRMERRGQAPIL</sequence>
<feature type="transmembrane region" description="Helical" evidence="8">
    <location>
        <begin position="187"/>
        <end position="207"/>
    </location>
</feature>
<evidence type="ECO:0000313" key="11">
    <source>
        <dbReference type="Proteomes" id="UP000325614"/>
    </source>
</evidence>
<dbReference type="PANTHER" id="PTHR30614:SF34">
    <property type="entry name" value="BLR6398 PROTEIN"/>
    <property type="match status" value="1"/>
</dbReference>
<comment type="similarity">
    <text evidence="2">Belongs to the binding-protein-dependent transport system permease family. HisMQ subfamily.</text>
</comment>
<dbReference type="InterPro" id="IPR000515">
    <property type="entry name" value="MetI-like"/>
</dbReference>
<dbReference type="GO" id="GO:0043190">
    <property type="term" value="C:ATP-binding cassette (ABC) transporter complex"/>
    <property type="evidence" value="ECO:0007669"/>
    <property type="project" value="InterPro"/>
</dbReference>
<organism evidence="10 11">
    <name type="scientific">Microvirga thermotolerans</name>
    <dbReference type="NCBI Taxonomy" id="2651334"/>
    <lineage>
        <taxon>Bacteria</taxon>
        <taxon>Pseudomonadati</taxon>
        <taxon>Pseudomonadota</taxon>
        <taxon>Alphaproteobacteria</taxon>
        <taxon>Hyphomicrobiales</taxon>
        <taxon>Methylobacteriaceae</taxon>
        <taxon>Microvirga</taxon>
    </lineage>
</organism>
<gene>
    <name evidence="10" type="ORF">GDR74_07395</name>
</gene>
<dbReference type="GO" id="GO:0022857">
    <property type="term" value="F:transmembrane transporter activity"/>
    <property type="evidence" value="ECO:0007669"/>
    <property type="project" value="InterPro"/>
</dbReference>
<evidence type="ECO:0000256" key="2">
    <source>
        <dbReference type="ARBA" id="ARBA00010072"/>
    </source>
</evidence>
<dbReference type="AlphaFoldDB" id="A0A5P9JV54"/>
<feature type="transmembrane region" description="Helical" evidence="8">
    <location>
        <begin position="20"/>
        <end position="44"/>
    </location>
</feature>
<evidence type="ECO:0000259" key="9">
    <source>
        <dbReference type="PROSITE" id="PS50928"/>
    </source>
</evidence>
<name>A0A5P9JV54_9HYPH</name>
<dbReference type="CDD" id="cd06261">
    <property type="entry name" value="TM_PBP2"/>
    <property type="match status" value="1"/>
</dbReference>
<dbReference type="Pfam" id="PF00528">
    <property type="entry name" value="BPD_transp_1"/>
    <property type="match status" value="1"/>
</dbReference>